<dbReference type="Proteomes" id="UP000281431">
    <property type="component" value="Unassembled WGS sequence"/>
</dbReference>
<accession>A0A3N6PR69</accession>
<proteinExistence type="predicted"/>
<reference evidence="1 2" key="1">
    <citation type="submission" date="2018-10" db="EMBL/GenBank/DDBJ databases">
        <title>Natrarchaeobius chitinivorans gen. nov., sp. nov., and Natrarchaeobius haloalkaliphilus sp. nov., alkaliphilic, chitin-utilizing haloarchaea from hypersaline alkaline lakes.</title>
        <authorList>
            <person name="Sorokin D.Y."/>
            <person name="Elcheninov A.G."/>
            <person name="Kostrikina N.A."/>
            <person name="Bale N.J."/>
            <person name="Sinninghe Damste J.S."/>
            <person name="Khijniak T.V."/>
            <person name="Kublanov I.V."/>
            <person name="Toshchakov S.V."/>
        </authorList>
    </citation>
    <scope>NUCLEOTIDE SEQUENCE [LARGE SCALE GENOMIC DNA]</scope>
    <source>
        <strain evidence="1 2">AArcht7</strain>
    </source>
</reference>
<gene>
    <name evidence="1" type="ORF">EA472_06260</name>
</gene>
<keyword evidence="2" id="KW-1185">Reference proteome</keyword>
<sequence>MGRLICDFGLSHTHCLILVTIPTSTLSAYSYSQTRSLERTYSYAVLSYTERDPPANKESVEHVVREAEPQTETIEKPSRTRVHHLITDYPQTTEAKNPA</sequence>
<dbReference type="EMBL" id="REFZ01000003">
    <property type="protein sequence ID" value="RQH01906.1"/>
    <property type="molecule type" value="Genomic_DNA"/>
</dbReference>
<evidence type="ECO:0000313" key="2">
    <source>
        <dbReference type="Proteomes" id="UP000281431"/>
    </source>
</evidence>
<dbReference type="AlphaFoldDB" id="A0A3N6PR69"/>
<organism evidence="1 2">
    <name type="scientific">Natrarchaeobius chitinivorans</name>
    <dbReference type="NCBI Taxonomy" id="1679083"/>
    <lineage>
        <taxon>Archaea</taxon>
        <taxon>Methanobacteriati</taxon>
        <taxon>Methanobacteriota</taxon>
        <taxon>Stenosarchaea group</taxon>
        <taxon>Halobacteria</taxon>
        <taxon>Halobacteriales</taxon>
        <taxon>Natrialbaceae</taxon>
        <taxon>Natrarchaeobius</taxon>
    </lineage>
</organism>
<name>A0A3N6PR69_NATCH</name>
<comment type="caution">
    <text evidence="1">The sequence shown here is derived from an EMBL/GenBank/DDBJ whole genome shotgun (WGS) entry which is preliminary data.</text>
</comment>
<evidence type="ECO:0000313" key="1">
    <source>
        <dbReference type="EMBL" id="RQH01906.1"/>
    </source>
</evidence>
<protein>
    <submittedName>
        <fullName evidence="1">Uncharacterized protein</fullName>
    </submittedName>
</protein>